<accession>A4SDT7</accession>
<proteinExistence type="predicted"/>
<evidence type="ECO:0000256" key="1">
    <source>
        <dbReference type="SAM" id="Phobius"/>
    </source>
</evidence>
<evidence type="ECO:0008006" key="3">
    <source>
        <dbReference type="Google" id="ProtNLM"/>
    </source>
</evidence>
<feature type="transmembrane region" description="Helical" evidence="1">
    <location>
        <begin position="127"/>
        <end position="143"/>
    </location>
</feature>
<sequence>MKLPLWWRQHFMRAEWILSLLLTLIFVGCYEYDIMPPEIVSALGGNRSALYATLASIFGSLLGFSITATSIVVAFINAPRLRIVRESSHYSTLWAVLFSTVRILGVATVIALAGLMFDQAASPKQELFSLMMFLFILSCFRLARTVWVLEKVVQLAAAGSTEKRTNEPGC</sequence>
<dbReference type="STRING" id="290318.Cvib_0625"/>
<dbReference type="EMBL" id="CP000607">
    <property type="protein sequence ID" value="ABP36646.1"/>
    <property type="molecule type" value="Genomic_DNA"/>
</dbReference>
<gene>
    <name evidence="2" type="ordered locus">Cvib_0625</name>
</gene>
<dbReference type="HOGENOM" id="CLU_1650233_0_0_10"/>
<name>A4SDT7_CHLPM</name>
<feature type="transmembrane region" description="Helical" evidence="1">
    <location>
        <begin position="55"/>
        <end position="78"/>
    </location>
</feature>
<organism evidence="2">
    <name type="scientific">Chlorobium phaeovibrioides (strain DSM 265 / 1930)</name>
    <name type="common">Prosthecochloris vibrioformis (strain DSM 265)</name>
    <dbReference type="NCBI Taxonomy" id="290318"/>
    <lineage>
        <taxon>Bacteria</taxon>
        <taxon>Pseudomonadati</taxon>
        <taxon>Chlorobiota</taxon>
        <taxon>Chlorobiia</taxon>
        <taxon>Chlorobiales</taxon>
        <taxon>Chlorobiaceae</taxon>
        <taxon>Chlorobium/Pelodictyon group</taxon>
        <taxon>Chlorobium</taxon>
    </lineage>
</organism>
<evidence type="ECO:0000313" key="2">
    <source>
        <dbReference type="EMBL" id="ABP36646.1"/>
    </source>
</evidence>
<keyword evidence="1" id="KW-0472">Membrane</keyword>
<dbReference type="eggNOG" id="ENOG50332TM">
    <property type="taxonomic scope" value="Bacteria"/>
</dbReference>
<reference evidence="2" key="1">
    <citation type="submission" date="2007-03" db="EMBL/GenBank/DDBJ databases">
        <title>Complete sequence of Prosthecochloris vibrioformis DSM 265.</title>
        <authorList>
            <consortium name="US DOE Joint Genome Institute"/>
            <person name="Copeland A."/>
            <person name="Lucas S."/>
            <person name="Lapidus A."/>
            <person name="Barry K."/>
            <person name="Detter J.C."/>
            <person name="Glavina del Rio T."/>
            <person name="Hammon N."/>
            <person name="Israni S."/>
            <person name="Pitluck S."/>
            <person name="Schmutz J."/>
            <person name="Larimer F."/>
            <person name="Land M."/>
            <person name="Hauser L."/>
            <person name="Mikhailova N."/>
            <person name="Li T."/>
            <person name="Overmann J."/>
            <person name="Schuster S.C."/>
            <person name="Bryant D.A."/>
            <person name="Richardson P."/>
        </authorList>
    </citation>
    <scope>NUCLEOTIDE SEQUENCE [LARGE SCALE GENOMIC DNA]</scope>
    <source>
        <strain evidence="2">DSM 265</strain>
    </source>
</reference>
<keyword evidence="1" id="KW-0812">Transmembrane</keyword>
<protein>
    <recommendedName>
        <fullName evidence="3">DUF2254 domain-containing protein</fullName>
    </recommendedName>
</protein>
<dbReference type="PROSITE" id="PS51257">
    <property type="entry name" value="PROKAR_LIPOPROTEIN"/>
    <property type="match status" value="1"/>
</dbReference>
<dbReference type="KEGG" id="pvi:Cvib_0625"/>
<feature type="transmembrane region" description="Helical" evidence="1">
    <location>
        <begin position="90"/>
        <end position="115"/>
    </location>
</feature>
<dbReference type="AlphaFoldDB" id="A4SDT7"/>
<keyword evidence="1" id="KW-1133">Transmembrane helix</keyword>